<dbReference type="PANTHER" id="PTHR30349">
    <property type="entry name" value="PHAGE INTEGRASE-RELATED"/>
    <property type="match status" value="1"/>
</dbReference>
<protein>
    <submittedName>
        <fullName evidence="3">Site-specific integrase</fullName>
    </submittedName>
</protein>
<gene>
    <name evidence="3" type="ORF">EHQ90_08405</name>
</gene>
<dbReference type="Proteomes" id="UP000297422">
    <property type="component" value="Unassembled WGS sequence"/>
</dbReference>
<dbReference type="EMBL" id="RQGT01000066">
    <property type="protein sequence ID" value="TGM16912.1"/>
    <property type="molecule type" value="Genomic_DNA"/>
</dbReference>
<reference evidence="4" key="1">
    <citation type="journal article" date="2019" name="PLoS Negl. Trop. Dis.">
        <title>Revisiting the worldwide diversity of Leptospira species in the environment.</title>
        <authorList>
            <person name="Vincent A.T."/>
            <person name="Schiettekatte O."/>
            <person name="Bourhy P."/>
            <person name="Veyrier F.J."/>
            <person name="Picardeau M."/>
        </authorList>
    </citation>
    <scope>NUCLEOTIDE SEQUENCE [LARGE SCALE GENOMIC DNA]</scope>
    <source>
        <strain evidence="4">201702407</strain>
    </source>
</reference>
<dbReference type="Gene3D" id="1.10.443.10">
    <property type="entry name" value="Intergrase catalytic core"/>
    <property type="match status" value="1"/>
</dbReference>
<evidence type="ECO:0000313" key="4">
    <source>
        <dbReference type="Proteomes" id="UP000297422"/>
    </source>
</evidence>
<comment type="caution">
    <text evidence="3">The sequence shown here is derived from an EMBL/GenBank/DDBJ whole genome shotgun (WGS) entry which is preliminary data.</text>
</comment>
<evidence type="ECO:0000259" key="2">
    <source>
        <dbReference type="PROSITE" id="PS51898"/>
    </source>
</evidence>
<keyword evidence="1" id="KW-0233">DNA recombination</keyword>
<dbReference type="RefSeq" id="WP_135684714.1">
    <property type="nucleotide sequence ID" value="NZ_RQEQ01000071.1"/>
</dbReference>
<evidence type="ECO:0000256" key="1">
    <source>
        <dbReference type="ARBA" id="ARBA00023172"/>
    </source>
</evidence>
<feature type="domain" description="Tyr recombinase" evidence="2">
    <location>
        <begin position="31"/>
        <end position="219"/>
    </location>
</feature>
<dbReference type="InterPro" id="IPR002104">
    <property type="entry name" value="Integrase_catalytic"/>
</dbReference>
<dbReference type="InterPro" id="IPR011010">
    <property type="entry name" value="DNA_brk_join_enz"/>
</dbReference>
<name>A0ABY2N4U7_9LEPT</name>
<dbReference type="PROSITE" id="PS51898">
    <property type="entry name" value="TYR_RECOMBINASE"/>
    <property type="match status" value="1"/>
</dbReference>
<dbReference type="SUPFAM" id="SSF56349">
    <property type="entry name" value="DNA breaking-rejoining enzymes"/>
    <property type="match status" value="1"/>
</dbReference>
<evidence type="ECO:0000313" key="3">
    <source>
        <dbReference type="EMBL" id="TGM16912.1"/>
    </source>
</evidence>
<dbReference type="Pfam" id="PF00589">
    <property type="entry name" value="Phage_integrase"/>
    <property type="match status" value="1"/>
</dbReference>
<organism evidence="3 4">
    <name type="scientific">Leptospira stimsonii</name>
    <dbReference type="NCBI Taxonomy" id="2202203"/>
    <lineage>
        <taxon>Bacteria</taxon>
        <taxon>Pseudomonadati</taxon>
        <taxon>Spirochaetota</taxon>
        <taxon>Spirochaetia</taxon>
        <taxon>Leptospirales</taxon>
        <taxon>Leptospiraceae</taxon>
        <taxon>Leptospira</taxon>
    </lineage>
</organism>
<dbReference type="InterPro" id="IPR013762">
    <property type="entry name" value="Integrase-like_cat_sf"/>
</dbReference>
<keyword evidence="4" id="KW-1185">Reference proteome</keyword>
<dbReference type="PANTHER" id="PTHR30349:SF64">
    <property type="entry name" value="PROPHAGE INTEGRASE INTD-RELATED"/>
    <property type="match status" value="1"/>
</dbReference>
<sequence>MNTNTVRVIQFKSIRRKAGRGAEITQEEGSAFERGLSDETMRELSKRFSKPKTEMDYRNRAIFLLMSTTGLRAKEVVSLRFSNLMSSPKGDTLIKYRKKGGKIGYSVLSKITLKSVIDYHSKFEIKNDFFFYSHPKRHQSTRSPLSKRGLQFIVSGWNVKTLEYRNIFCHSLRHTTGRRLLEMAGSIATQKVLGHSSPNTSSRFYTQPFFDGSQFLTWD</sequence>
<proteinExistence type="predicted"/>
<dbReference type="InterPro" id="IPR050090">
    <property type="entry name" value="Tyrosine_recombinase_XerCD"/>
</dbReference>
<accession>A0ABY2N4U7</accession>